<keyword evidence="6" id="KW-1185">Reference proteome</keyword>
<dbReference type="STRING" id="69014.TK0567"/>
<dbReference type="AlphaFoldDB" id="Q5JF64"/>
<dbReference type="InterPro" id="IPR036390">
    <property type="entry name" value="WH_DNA-bd_sf"/>
</dbReference>
<dbReference type="RefSeq" id="WP_011249522.1">
    <property type="nucleotide sequence ID" value="NC_006624.1"/>
</dbReference>
<dbReference type="EMBL" id="AP006878">
    <property type="protein sequence ID" value="BAD84756.1"/>
    <property type="molecule type" value="Genomic_DNA"/>
</dbReference>
<dbReference type="Gene3D" id="1.10.10.10">
    <property type="entry name" value="Winged helix-like DNA-binding domain superfamily/Winged helix DNA-binding domain"/>
    <property type="match status" value="1"/>
</dbReference>
<dbReference type="InterPro" id="IPR036388">
    <property type="entry name" value="WH-like_DNA-bd_sf"/>
</dbReference>
<gene>
    <name evidence="5" type="ordered locus">TK0567</name>
</gene>
<name>Q5JF64_THEKO</name>
<proteinExistence type="predicted"/>
<dbReference type="InterPro" id="IPR000485">
    <property type="entry name" value="AsnC-type_HTH_dom"/>
</dbReference>
<keyword evidence="3" id="KW-0804">Transcription</keyword>
<dbReference type="SUPFAM" id="SSF54909">
    <property type="entry name" value="Dimeric alpha+beta barrel"/>
    <property type="match status" value="1"/>
</dbReference>
<dbReference type="SUPFAM" id="SSF46785">
    <property type="entry name" value="Winged helix' DNA-binding domain"/>
    <property type="match status" value="1"/>
</dbReference>
<sequence>MAGVDEKDREILRILRKEGRITLTELGRRVGLSPASVKNRLDKLERLGAIKGYSAVVDHAFLDEFVSAILELHFKEFDDSLRPYLSRLSKMENIEFLYVRTGESQVIMKVNVADTDELRRFIERLKAIFGLNLTFVEATLVLEELKNCWVSLTGERRRSENFPSRR</sequence>
<dbReference type="InterPro" id="IPR019887">
    <property type="entry name" value="Tscrpt_reg_AsnC/Lrp_C"/>
</dbReference>
<dbReference type="InParanoid" id="Q5JF64"/>
<evidence type="ECO:0000313" key="5">
    <source>
        <dbReference type="EMBL" id="BAD84756.1"/>
    </source>
</evidence>
<dbReference type="SMART" id="SM00344">
    <property type="entry name" value="HTH_ASNC"/>
    <property type="match status" value="1"/>
</dbReference>
<evidence type="ECO:0000256" key="1">
    <source>
        <dbReference type="ARBA" id="ARBA00023015"/>
    </source>
</evidence>
<dbReference type="InterPro" id="IPR011008">
    <property type="entry name" value="Dimeric_a/b-barrel"/>
</dbReference>
<dbReference type="EnsemblBacteria" id="BAD84756">
    <property type="protein sequence ID" value="BAD84756"/>
    <property type="gene ID" value="TK0567"/>
</dbReference>
<dbReference type="PATRIC" id="fig|69014.16.peg.554"/>
<dbReference type="InterPro" id="IPR019888">
    <property type="entry name" value="Tscrpt_reg_AsnC-like"/>
</dbReference>
<dbReference type="CDD" id="cd00090">
    <property type="entry name" value="HTH_ARSR"/>
    <property type="match status" value="1"/>
</dbReference>
<dbReference type="Pfam" id="PF13412">
    <property type="entry name" value="HTH_24"/>
    <property type="match status" value="1"/>
</dbReference>
<dbReference type="PROSITE" id="PS50956">
    <property type="entry name" value="HTH_ASNC_2"/>
    <property type="match status" value="1"/>
</dbReference>
<dbReference type="PANTHER" id="PTHR30154">
    <property type="entry name" value="LEUCINE-RESPONSIVE REGULATORY PROTEIN"/>
    <property type="match status" value="1"/>
</dbReference>
<dbReference type="GO" id="GO:0043200">
    <property type="term" value="P:response to amino acid"/>
    <property type="evidence" value="ECO:0000318"/>
    <property type="project" value="GO_Central"/>
</dbReference>
<reference evidence="5 6" key="1">
    <citation type="journal article" date="2005" name="Genome Res.">
        <title>Complete genome sequence of the hyperthermophilic archaeon Thermococcus kodakaraensis KOD1 and comparison with Pyrococcus genomes.</title>
        <authorList>
            <person name="Fukui T."/>
            <person name="Atomi H."/>
            <person name="Kanai T."/>
            <person name="Matsumi R."/>
            <person name="Fujiwara S."/>
            <person name="Imanaka T."/>
        </authorList>
    </citation>
    <scope>NUCLEOTIDE SEQUENCE [LARGE SCALE GENOMIC DNA]</scope>
    <source>
        <strain evidence="6">ATCC BAA-918 / JCM 12380 / KOD1</strain>
    </source>
</reference>
<dbReference type="GO" id="GO:0043565">
    <property type="term" value="F:sequence-specific DNA binding"/>
    <property type="evidence" value="ECO:0000318"/>
    <property type="project" value="GO_Central"/>
</dbReference>
<protein>
    <submittedName>
        <fullName evidence="5">Transcription regulator, Lrp/AsnC family</fullName>
    </submittedName>
</protein>
<dbReference type="PANTHER" id="PTHR30154:SF50">
    <property type="entry name" value="TRANSCRIPTIONAL REGULATOR, ASNC FAMILY"/>
    <property type="match status" value="1"/>
</dbReference>
<organism evidence="5 6">
    <name type="scientific">Thermococcus kodakarensis (strain ATCC BAA-918 / JCM 12380 / KOD1)</name>
    <name type="common">Pyrococcus kodakaraensis (strain KOD1)</name>
    <dbReference type="NCBI Taxonomy" id="69014"/>
    <lineage>
        <taxon>Archaea</taxon>
        <taxon>Methanobacteriati</taxon>
        <taxon>Methanobacteriota</taxon>
        <taxon>Thermococci</taxon>
        <taxon>Thermococcales</taxon>
        <taxon>Thermococcaceae</taxon>
        <taxon>Thermococcus</taxon>
    </lineage>
</organism>
<evidence type="ECO:0000313" key="6">
    <source>
        <dbReference type="Proteomes" id="UP000000536"/>
    </source>
</evidence>
<dbReference type="Gene3D" id="3.30.70.920">
    <property type="match status" value="1"/>
</dbReference>
<dbReference type="Pfam" id="PF01037">
    <property type="entry name" value="AsnC_trans_reg"/>
    <property type="match status" value="1"/>
</dbReference>
<accession>Q5JF64</accession>
<dbReference type="OrthoDB" id="6762at2157"/>
<dbReference type="PhylomeDB" id="Q5JF64"/>
<evidence type="ECO:0000259" key="4">
    <source>
        <dbReference type="PROSITE" id="PS50956"/>
    </source>
</evidence>
<dbReference type="PROSITE" id="PS00519">
    <property type="entry name" value="HTH_ASNC_1"/>
    <property type="match status" value="1"/>
</dbReference>
<keyword evidence="1" id="KW-0805">Transcription regulation</keyword>
<dbReference type="PRINTS" id="PR00033">
    <property type="entry name" value="HTHASNC"/>
</dbReference>
<evidence type="ECO:0000256" key="2">
    <source>
        <dbReference type="ARBA" id="ARBA00023125"/>
    </source>
</evidence>
<dbReference type="KEGG" id="tko:TK0567"/>
<keyword evidence="2" id="KW-0238">DNA-binding</keyword>
<evidence type="ECO:0000256" key="3">
    <source>
        <dbReference type="ARBA" id="ARBA00023163"/>
    </source>
</evidence>
<dbReference type="GeneID" id="78447081"/>
<dbReference type="InterPro" id="IPR011991">
    <property type="entry name" value="ArsR-like_HTH"/>
</dbReference>
<dbReference type="eggNOG" id="arCOG01580">
    <property type="taxonomic scope" value="Archaea"/>
</dbReference>
<dbReference type="InterPro" id="IPR019885">
    <property type="entry name" value="Tscrpt_reg_HTH_AsnC-type_CS"/>
</dbReference>
<dbReference type="Proteomes" id="UP000000536">
    <property type="component" value="Chromosome"/>
</dbReference>
<dbReference type="GO" id="GO:0005829">
    <property type="term" value="C:cytosol"/>
    <property type="evidence" value="ECO:0000318"/>
    <property type="project" value="GO_Central"/>
</dbReference>
<dbReference type="HOGENOM" id="CLU_091233_3_0_2"/>
<feature type="domain" description="HTH asnC-type" evidence="4">
    <location>
        <begin position="4"/>
        <end position="65"/>
    </location>
</feature>